<evidence type="ECO:0008006" key="3">
    <source>
        <dbReference type="Google" id="ProtNLM"/>
    </source>
</evidence>
<dbReference type="AlphaFoldDB" id="A0A2R5FUJ7"/>
<gene>
    <name evidence="1" type="ORF">NIES4072_48110</name>
</gene>
<protein>
    <recommendedName>
        <fullName evidence="3">GCN5-related N-acetyltransferase</fullName>
    </recommendedName>
</protein>
<dbReference type="SUPFAM" id="SSF55729">
    <property type="entry name" value="Acyl-CoA N-acyltransferases (Nat)"/>
    <property type="match status" value="1"/>
</dbReference>
<organism evidence="1 2">
    <name type="scientific">Nostoc commune NIES-4072</name>
    <dbReference type="NCBI Taxonomy" id="2005467"/>
    <lineage>
        <taxon>Bacteria</taxon>
        <taxon>Bacillati</taxon>
        <taxon>Cyanobacteriota</taxon>
        <taxon>Cyanophyceae</taxon>
        <taxon>Nostocales</taxon>
        <taxon>Nostocaceae</taxon>
        <taxon>Nostoc</taxon>
    </lineage>
</organism>
<reference evidence="1 2" key="1">
    <citation type="submission" date="2017-06" db="EMBL/GenBank/DDBJ databases">
        <title>Genome sequencing of cyanobaciteial culture collection at National Institute for Environmental Studies (NIES).</title>
        <authorList>
            <person name="Hirose Y."/>
            <person name="Shimura Y."/>
            <person name="Fujisawa T."/>
            <person name="Nakamura Y."/>
            <person name="Kawachi M."/>
        </authorList>
    </citation>
    <scope>NUCLEOTIDE SEQUENCE [LARGE SCALE GENOMIC DNA]</scope>
    <source>
        <strain evidence="1 2">NIES-4072</strain>
    </source>
</reference>
<dbReference type="EMBL" id="BDUD01000001">
    <property type="protein sequence ID" value="GBG21128.1"/>
    <property type="molecule type" value="Genomic_DNA"/>
</dbReference>
<dbReference type="Gene3D" id="3.40.630.30">
    <property type="match status" value="1"/>
</dbReference>
<dbReference type="InterPro" id="IPR016181">
    <property type="entry name" value="Acyl_CoA_acyltransferase"/>
</dbReference>
<dbReference type="RefSeq" id="WP_219930062.1">
    <property type="nucleotide sequence ID" value="NZ_BDUD01000001.1"/>
</dbReference>
<proteinExistence type="predicted"/>
<evidence type="ECO:0000313" key="1">
    <source>
        <dbReference type="EMBL" id="GBG21128.1"/>
    </source>
</evidence>
<name>A0A2R5FUJ7_NOSCO</name>
<dbReference type="Proteomes" id="UP000245124">
    <property type="component" value="Unassembled WGS sequence"/>
</dbReference>
<sequence>MENLEKVSLESKRLILQTILLEHTEDVFREFTSEITTFMYPKPVQSLSETEKIIRDIILQRENHTDLVLVILKKDHLEFLGICEVGAIDT</sequence>
<keyword evidence="2" id="KW-1185">Reference proteome</keyword>
<evidence type="ECO:0000313" key="2">
    <source>
        <dbReference type="Proteomes" id="UP000245124"/>
    </source>
</evidence>
<accession>A0A2R5FUJ7</accession>
<comment type="caution">
    <text evidence="1">The sequence shown here is derived from an EMBL/GenBank/DDBJ whole genome shotgun (WGS) entry which is preliminary data.</text>
</comment>